<protein>
    <submittedName>
        <fullName evidence="1">DNA-directed RNA polymerase subunit M/transcription elongation factor TFIIS</fullName>
    </submittedName>
</protein>
<organism evidence="1 2">
    <name type="scientific">Paenibacillus amylolyticus</name>
    <dbReference type="NCBI Taxonomy" id="1451"/>
    <lineage>
        <taxon>Bacteria</taxon>
        <taxon>Bacillati</taxon>
        <taxon>Bacillota</taxon>
        <taxon>Bacilli</taxon>
        <taxon>Bacillales</taxon>
        <taxon>Paenibacillaceae</taxon>
        <taxon>Paenibacillus</taxon>
    </lineage>
</organism>
<keyword evidence="1" id="KW-0804">Transcription</keyword>
<dbReference type="Proteomes" id="UP001254832">
    <property type="component" value="Unassembled WGS sequence"/>
</dbReference>
<evidence type="ECO:0000313" key="2">
    <source>
        <dbReference type="Proteomes" id="UP001254832"/>
    </source>
</evidence>
<reference evidence="1" key="1">
    <citation type="submission" date="2023-07" db="EMBL/GenBank/DDBJ databases">
        <title>Sorghum-associated microbial communities from plants grown in Nebraska, USA.</title>
        <authorList>
            <person name="Schachtman D."/>
        </authorList>
    </citation>
    <scope>NUCLEOTIDE SEQUENCE</scope>
    <source>
        <strain evidence="1">BE80</strain>
    </source>
</reference>
<dbReference type="GO" id="GO:0003746">
    <property type="term" value="F:translation elongation factor activity"/>
    <property type="evidence" value="ECO:0007669"/>
    <property type="project" value="UniProtKB-KW"/>
</dbReference>
<sequence length="52" mass="5873">MLLECPDCKSTEVDYAGYEVLQEQNGDIADVIELVICTKCKGVFPSYDLREK</sequence>
<dbReference type="EMBL" id="JAVDTR010000015">
    <property type="protein sequence ID" value="MDR6726205.1"/>
    <property type="molecule type" value="Genomic_DNA"/>
</dbReference>
<dbReference type="GO" id="GO:0000428">
    <property type="term" value="C:DNA-directed RNA polymerase complex"/>
    <property type="evidence" value="ECO:0007669"/>
    <property type="project" value="UniProtKB-KW"/>
</dbReference>
<proteinExistence type="predicted"/>
<name>A0AAP5H6Q0_PAEAM</name>
<keyword evidence="1" id="KW-0251">Elongation factor</keyword>
<keyword evidence="1" id="KW-0240">DNA-directed RNA polymerase</keyword>
<evidence type="ECO:0000313" key="1">
    <source>
        <dbReference type="EMBL" id="MDR6726205.1"/>
    </source>
</evidence>
<keyword evidence="1" id="KW-0648">Protein biosynthesis</keyword>
<gene>
    <name evidence="1" type="ORF">J2W91_004711</name>
</gene>
<accession>A0AAP5H6Q0</accession>
<dbReference type="AlphaFoldDB" id="A0AAP5H6Q0"/>
<comment type="caution">
    <text evidence="1">The sequence shown here is derived from an EMBL/GenBank/DDBJ whole genome shotgun (WGS) entry which is preliminary data.</text>
</comment>